<evidence type="ECO:0000313" key="1">
    <source>
        <dbReference type="EMBL" id="CEG41243.1"/>
    </source>
</evidence>
<evidence type="ECO:0000313" key="2">
    <source>
        <dbReference type="Proteomes" id="UP000054928"/>
    </source>
</evidence>
<protein>
    <submittedName>
        <fullName evidence="1">Uncharacterized protein</fullName>
    </submittedName>
</protein>
<dbReference type="GeneID" id="36406659"/>
<dbReference type="RefSeq" id="XP_024577612.1">
    <property type="nucleotide sequence ID" value="XM_024726990.1"/>
</dbReference>
<keyword evidence="2" id="KW-1185">Reference proteome</keyword>
<organism evidence="1 2">
    <name type="scientific">Plasmopara halstedii</name>
    <name type="common">Downy mildew of sunflower</name>
    <dbReference type="NCBI Taxonomy" id="4781"/>
    <lineage>
        <taxon>Eukaryota</taxon>
        <taxon>Sar</taxon>
        <taxon>Stramenopiles</taxon>
        <taxon>Oomycota</taxon>
        <taxon>Peronosporomycetes</taxon>
        <taxon>Peronosporales</taxon>
        <taxon>Peronosporaceae</taxon>
        <taxon>Plasmopara</taxon>
    </lineage>
</organism>
<dbReference type="Proteomes" id="UP000054928">
    <property type="component" value="Unassembled WGS sequence"/>
</dbReference>
<sequence>MVNIYKHRTSMKPQEYSLENNLTPSMSLIEIRQEQVLAKKKRLHHAIDVSTTFVGSELSFTLLGR</sequence>
<proteinExistence type="predicted"/>
<dbReference type="AlphaFoldDB" id="A0A0N7L5E4"/>
<dbReference type="EMBL" id="CCYD01000553">
    <property type="protein sequence ID" value="CEG41243.1"/>
    <property type="molecule type" value="Genomic_DNA"/>
</dbReference>
<reference evidence="2" key="1">
    <citation type="submission" date="2014-09" db="EMBL/GenBank/DDBJ databases">
        <authorList>
            <person name="Sharma Rahul"/>
            <person name="Thines Marco"/>
        </authorList>
    </citation>
    <scope>NUCLEOTIDE SEQUENCE [LARGE SCALE GENOMIC DNA]</scope>
</reference>
<name>A0A0N7L5E4_PLAHL</name>
<accession>A0A0N7L5E4</accession>